<evidence type="ECO:0000256" key="6">
    <source>
        <dbReference type="ARBA" id="ARBA00022741"/>
    </source>
</evidence>
<keyword evidence="3" id="KW-0723">Serine/threonine-protein kinase</keyword>
<evidence type="ECO:0000256" key="10">
    <source>
        <dbReference type="ARBA" id="ARBA00047298"/>
    </source>
</evidence>
<evidence type="ECO:0000256" key="1">
    <source>
        <dbReference type="ARBA" id="ARBA00006352"/>
    </source>
</evidence>
<dbReference type="AlphaFoldDB" id="A0A9P0GY60"/>
<keyword evidence="5" id="KW-0808">Transferase</keyword>
<keyword evidence="9" id="KW-0142">cGMP-binding</keyword>
<evidence type="ECO:0000256" key="9">
    <source>
        <dbReference type="ARBA" id="ARBA00022992"/>
    </source>
</evidence>
<feature type="binding site" evidence="13">
    <location>
        <begin position="328"/>
        <end position="336"/>
    </location>
    <ligand>
        <name>ATP</name>
        <dbReference type="ChEBI" id="CHEBI:30616"/>
    </ligand>
</feature>
<feature type="active site" description="Proton acceptor" evidence="12">
    <location>
        <position position="448"/>
    </location>
</feature>
<keyword evidence="4" id="KW-0140">cGMP</keyword>
<dbReference type="PIRSF" id="PIRSF000559">
    <property type="entry name" value="cGMP-dep_kinase"/>
    <property type="match status" value="1"/>
</dbReference>
<protein>
    <recommendedName>
        <fullName evidence="2">cGMP-dependent protein kinase</fullName>
        <ecNumber evidence="2">2.7.11.12</ecNumber>
    </recommendedName>
</protein>
<gene>
    <name evidence="18" type="ORF">PHAECO_LOCUS12282</name>
</gene>
<accession>A0A9P0GY60</accession>
<comment type="similarity">
    <text evidence="1">Belongs to the protein kinase superfamily. AGC Ser/Thr protein kinase family. cGMP subfamily.</text>
</comment>
<dbReference type="EMBL" id="OU896715">
    <property type="protein sequence ID" value="CAH1183530.1"/>
    <property type="molecule type" value="Genomic_DNA"/>
</dbReference>
<dbReference type="PROSITE" id="PS50011">
    <property type="entry name" value="PROTEIN_KINASE_DOM"/>
    <property type="match status" value="1"/>
</dbReference>
<evidence type="ECO:0000259" key="15">
    <source>
        <dbReference type="PROSITE" id="PS50011"/>
    </source>
</evidence>
<keyword evidence="8 13" id="KW-0067">ATP-binding</keyword>
<evidence type="ECO:0000256" key="13">
    <source>
        <dbReference type="PIRSR" id="PIRSR000559-2"/>
    </source>
</evidence>
<dbReference type="InterPro" id="IPR014710">
    <property type="entry name" value="RmlC-like_jellyroll"/>
</dbReference>
<feature type="domain" description="Cyclic nucleotide-binding" evidence="16">
    <location>
        <begin position="71"/>
        <end position="186"/>
    </location>
</feature>
<feature type="domain" description="Protein kinase" evidence="15">
    <location>
        <begin position="322"/>
        <end position="585"/>
    </location>
</feature>
<evidence type="ECO:0000256" key="12">
    <source>
        <dbReference type="PIRSR" id="PIRSR000559-1"/>
    </source>
</evidence>
<dbReference type="Proteomes" id="UP001153737">
    <property type="component" value="Chromosome 9"/>
</dbReference>
<evidence type="ECO:0000256" key="7">
    <source>
        <dbReference type="ARBA" id="ARBA00022777"/>
    </source>
</evidence>
<dbReference type="SUPFAM" id="SSF51206">
    <property type="entry name" value="cAMP-binding domain-like"/>
    <property type="match status" value="2"/>
</dbReference>
<dbReference type="PANTHER" id="PTHR24353">
    <property type="entry name" value="CYCLIC NUCLEOTIDE-DEPENDENT PROTEIN KINASE"/>
    <property type="match status" value="1"/>
</dbReference>
<dbReference type="PROSITE" id="PS00108">
    <property type="entry name" value="PROTEIN_KINASE_ST"/>
    <property type="match status" value="1"/>
</dbReference>
<dbReference type="InterPro" id="IPR008271">
    <property type="entry name" value="Ser/Thr_kinase_AS"/>
</dbReference>
<dbReference type="Gene3D" id="2.60.120.10">
    <property type="entry name" value="Jelly Rolls"/>
    <property type="match status" value="2"/>
</dbReference>
<dbReference type="SMART" id="SM00100">
    <property type="entry name" value="cNMP"/>
    <property type="match status" value="2"/>
</dbReference>
<organism evidence="18 19">
    <name type="scientific">Phaedon cochleariae</name>
    <name type="common">Mustard beetle</name>
    <dbReference type="NCBI Taxonomy" id="80249"/>
    <lineage>
        <taxon>Eukaryota</taxon>
        <taxon>Metazoa</taxon>
        <taxon>Ecdysozoa</taxon>
        <taxon>Arthropoda</taxon>
        <taxon>Hexapoda</taxon>
        <taxon>Insecta</taxon>
        <taxon>Pterygota</taxon>
        <taxon>Neoptera</taxon>
        <taxon>Endopterygota</taxon>
        <taxon>Coleoptera</taxon>
        <taxon>Polyphaga</taxon>
        <taxon>Cucujiformia</taxon>
        <taxon>Chrysomeloidea</taxon>
        <taxon>Chrysomelidae</taxon>
        <taxon>Chrysomelinae</taxon>
        <taxon>Chrysomelini</taxon>
        <taxon>Phaedon</taxon>
    </lineage>
</organism>
<dbReference type="CDD" id="cd00038">
    <property type="entry name" value="CAP_ED"/>
    <property type="match status" value="2"/>
</dbReference>
<evidence type="ECO:0000256" key="5">
    <source>
        <dbReference type="ARBA" id="ARBA00022679"/>
    </source>
</evidence>
<dbReference type="PROSITE" id="PS00889">
    <property type="entry name" value="CNMP_BINDING_2"/>
    <property type="match status" value="1"/>
</dbReference>
<evidence type="ECO:0000256" key="11">
    <source>
        <dbReference type="ARBA" id="ARBA00047462"/>
    </source>
</evidence>
<reference evidence="18" key="2">
    <citation type="submission" date="2022-10" db="EMBL/GenBank/DDBJ databases">
        <authorList>
            <consortium name="ENA_rothamsted_submissions"/>
            <consortium name="culmorum"/>
            <person name="King R."/>
        </authorList>
    </citation>
    <scope>NUCLEOTIDE SEQUENCE</scope>
</reference>
<dbReference type="InterPro" id="IPR017441">
    <property type="entry name" value="Protein_kinase_ATP_BS"/>
</dbReference>
<feature type="domain" description="AGC-kinase C-terminal" evidence="17">
    <location>
        <begin position="586"/>
        <end position="642"/>
    </location>
</feature>
<keyword evidence="6 13" id="KW-0547">Nucleotide-binding</keyword>
<reference evidence="18" key="1">
    <citation type="submission" date="2022-01" db="EMBL/GenBank/DDBJ databases">
        <authorList>
            <person name="King R."/>
        </authorList>
    </citation>
    <scope>NUCLEOTIDE SEQUENCE</scope>
</reference>
<evidence type="ECO:0000313" key="18">
    <source>
        <dbReference type="EMBL" id="CAH1183530.1"/>
    </source>
</evidence>
<keyword evidence="19" id="KW-1185">Reference proteome</keyword>
<feature type="domain" description="Cyclic nucleotide-binding" evidence="16">
    <location>
        <begin position="189"/>
        <end position="296"/>
    </location>
</feature>
<comment type="catalytic activity">
    <reaction evidence="10">
        <text>L-threonyl-[protein] + ATP = O-phospho-L-threonyl-[protein] + ADP + H(+)</text>
        <dbReference type="Rhea" id="RHEA:46608"/>
        <dbReference type="Rhea" id="RHEA-COMP:11060"/>
        <dbReference type="Rhea" id="RHEA-COMP:11605"/>
        <dbReference type="ChEBI" id="CHEBI:15378"/>
        <dbReference type="ChEBI" id="CHEBI:30013"/>
        <dbReference type="ChEBI" id="CHEBI:30616"/>
        <dbReference type="ChEBI" id="CHEBI:61977"/>
        <dbReference type="ChEBI" id="CHEBI:456216"/>
        <dbReference type="EC" id="2.7.11.12"/>
    </reaction>
</comment>
<dbReference type="Gene3D" id="1.10.510.10">
    <property type="entry name" value="Transferase(Phosphotransferase) domain 1"/>
    <property type="match status" value="1"/>
</dbReference>
<dbReference type="InterPro" id="IPR018490">
    <property type="entry name" value="cNMP-bd_dom_sf"/>
</dbReference>
<dbReference type="OrthoDB" id="6723712at2759"/>
<dbReference type="PANTHER" id="PTHR24353:SF144">
    <property type="match status" value="1"/>
</dbReference>
<dbReference type="Gene3D" id="3.30.200.20">
    <property type="entry name" value="Phosphorylase Kinase, domain 1"/>
    <property type="match status" value="1"/>
</dbReference>
<dbReference type="Pfam" id="PF00069">
    <property type="entry name" value="Pkinase"/>
    <property type="match status" value="1"/>
</dbReference>
<feature type="binding site" evidence="13 14">
    <location>
        <position position="352"/>
    </location>
    <ligand>
        <name>ATP</name>
        <dbReference type="ChEBI" id="CHEBI:30616"/>
    </ligand>
</feature>
<name>A0A9P0GY60_PHACE</name>
<keyword evidence="7" id="KW-0418">Kinase</keyword>
<evidence type="ECO:0000256" key="14">
    <source>
        <dbReference type="PROSITE-ProRule" id="PRU10141"/>
    </source>
</evidence>
<dbReference type="SMART" id="SM00220">
    <property type="entry name" value="S_TKc"/>
    <property type="match status" value="1"/>
</dbReference>
<comment type="catalytic activity">
    <reaction evidence="11">
        <text>L-seryl-[protein] + ATP = O-phospho-L-seryl-[protein] + ADP + H(+)</text>
        <dbReference type="Rhea" id="RHEA:17989"/>
        <dbReference type="Rhea" id="RHEA-COMP:9863"/>
        <dbReference type="Rhea" id="RHEA-COMP:11604"/>
        <dbReference type="ChEBI" id="CHEBI:15378"/>
        <dbReference type="ChEBI" id="CHEBI:29999"/>
        <dbReference type="ChEBI" id="CHEBI:30616"/>
        <dbReference type="ChEBI" id="CHEBI:83421"/>
        <dbReference type="ChEBI" id="CHEBI:456216"/>
        <dbReference type="EC" id="2.7.11.12"/>
    </reaction>
</comment>
<dbReference type="GO" id="GO:0005524">
    <property type="term" value="F:ATP binding"/>
    <property type="evidence" value="ECO:0007669"/>
    <property type="project" value="UniProtKB-UniRule"/>
</dbReference>
<dbReference type="InterPro" id="IPR011009">
    <property type="entry name" value="Kinase-like_dom_sf"/>
</dbReference>
<dbReference type="FunFam" id="3.30.200.20:FF:000042">
    <property type="entry name" value="Aurora kinase A"/>
    <property type="match status" value="1"/>
</dbReference>
<dbReference type="SUPFAM" id="SSF56112">
    <property type="entry name" value="Protein kinase-like (PK-like)"/>
    <property type="match status" value="1"/>
</dbReference>
<dbReference type="PROSITE" id="PS50042">
    <property type="entry name" value="CNMP_BINDING_3"/>
    <property type="match status" value="2"/>
</dbReference>
<dbReference type="InterPro" id="IPR000719">
    <property type="entry name" value="Prot_kinase_dom"/>
</dbReference>
<proteinExistence type="inferred from homology"/>
<dbReference type="InterPro" id="IPR000961">
    <property type="entry name" value="AGC-kinase_C"/>
</dbReference>
<dbReference type="PROSITE" id="PS51285">
    <property type="entry name" value="AGC_KINASE_CTER"/>
    <property type="match status" value="1"/>
</dbReference>
<evidence type="ECO:0000259" key="16">
    <source>
        <dbReference type="PROSITE" id="PS50042"/>
    </source>
</evidence>
<dbReference type="Pfam" id="PF00027">
    <property type="entry name" value="cNMP_binding"/>
    <property type="match status" value="2"/>
</dbReference>
<evidence type="ECO:0000259" key="17">
    <source>
        <dbReference type="PROSITE" id="PS51285"/>
    </source>
</evidence>
<dbReference type="EC" id="2.7.11.12" evidence="2"/>
<dbReference type="GO" id="GO:0030553">
    <property type="term" value="F:cGMP binding"/>
    <property type="evidence" value="ECO:0007669"/>
    <property type="project" value="UniProtKB-KW"/>
</dbReference>
<dbReference type="InterPro" id="IPR000595">
    <property type="entry name" value="cNMP-bd_dom"/>
</dbReference>
<evidence type="ECO:0000313" key="19">
    <source>
        <dbReference type="Proteomes" id="UP001153737"/>
    </source>
</evidence>
<evidence type="ECO:0000256" key="8">
    <source>
        <dbReference type="ARBA" id="ARBA00022840"/>
    </source>
</evidence>
<dbReference type="GO" id="GO:0004692">
    <property type="term" value="F:cGMP-dependent protein kinase activity"/>
    <property type="evidence" value="ECO:0007669"/>
    <property type="project" value="UniProtKB-EC"/>
</dbReference>
<dbReference type="InterPro" id="IPR018488">
    <property type="entry name" value="cNMP-bd_CS"/>
</dbReference>
<sequence length="642" mass="73966">MVTFCWGIFCKHGSYVLEKPTESLPEDRRSSKRDGVINIPIHTGKQSIVQHPKSPEDEQSIRTAIETNDFIKKIVSKDVIEEVVSAMYDKEVSAEEIVIRQGDNGSHIYVSAKGRYQTIVNEKVVDEFEDVRVFGELAILYNAKRGATIKAMTSGKLWVLDSDLYQRIRYKRNLKEEDETMEFLLNNERLGVIGREALRLVANLLKSEFFPSGKEILKEGDEGHEFYIIRAGTVTITKAGEGIKGVYKEGDSFGEYALLKKVRRQATVTANPPGVECLILTRKEFIRYFGEVTEFKYLKLPPKNSVQAAVATEFADVSLQDLAIKTTLGVGGFGRVQLVQHRRKKELVFALKCLRKSDVVANNQQEHVRYERDIQKRCKSAFIVELYRTFSDDMHIYLLMETCMGGDLWNHMKRKRARRFEETEARFYFACVLEAIGYLHSKEIIYRDLKPENLLLCSNGYIKLADLGTAKKVPFQGKTCTFLGTPEYLAPEIIKYTPYNKAVDYWQCGVLLFDFLCGFTPFRYPEGNSLRVQQNILDGIDKTKFPTFVNLVTRHLIMMLCRPEPSQRLGMNENGIESIKGHKWFTGFNWSRFQELKMTPPFKPKLRGPLDDRYIEKCKKDWDTGNDQVEAIDAQWFEDWDS</sequence>
<dbReference type="InterPro" id="IPR002374">
    <property type="entry name" value="cGMP_dep_kinase"/>
</dbReference>
<evidence type="ECO:0000256" key="2">
    <source>
        <dbReference type="ARBA" id="ARBA00012428"/>
    </source>
</evidence>
<evidence type="ECO:0000256" key="3">
    <source>
        <dbReference type="ARBA" id="ARBA00022527"/>
    </source>
</evidence>
<evidence type="ECO:0000256" key="4">
    <source>
        <dbReference type="ARBA" id="ARBA00022535"/>
    </source>
</evidence>
<dbReference type="PROSITE" id="PS00107">
    <property type="entry name" value="PROTEIN_KINASE_ATP"/>
    <property type="match status" value="1"/>
</dbReference>